<accession>A0A1I1TRU6</accession>
<dbReference type="RefSeq" id="WP_091495731.1">
    <property type="nucleotide sequence ID" value="NZ_FOMH01000009.1"/>
</dbReference>
<feature type="chain" id="PRO_5011503973" evidence="1">
    <location>
        <begin position="25"/>
        <end position="534"/>
    </location>
</feature>
<dbReference type="Proteomes" id="UP000199672">
    <property type="component" value="Unassembled WGS sequence"/>
</dbReference>
<proteinExistence type="predicted"/>
<evidence type="ECO:0000313" key="3">
    <source>
        <dbReference type="Proteomes" id="UP000199672"/>
    </source>
</evidence>
<dbReference type="Pfam" id="PF12741">
    <property type="entry name" value="SusD-like"/>
    <property type="match status" value="1"/>
</dbReference>
<gene>
    <name evidence="2" type="ORF">SAMN05216297_109173</name>
</gene>
<evidence type="ECO:0000313" key="2">
    <source>
        <dbReference type="EMBL" id="SFD58240.1"/>
    </source>
</evidence>
<keyword evidence="2" id="KW-0449">Lipoprotein</keyword>
<dbReference type="AlphaFoldDB" id="A0A1I1TRU6"/>
<dbReference type="SUPFAM" id="SSF48452">
    <property type="entry name" value="TPR-like"/>
    <property type="match status" value="1"/>
</dbReference>
<protein>
    <submittedName>
        <fullName evidence="2">Susd and RagB outer membrane lipoprotein</fullName>
    </submittedName>
</protein>
<dbReference type="InterPro" id="IPR024302">
    <property type="entry name" value="SusD-like"/>
</dbReference>
<name>A0A1I1TRU6_9FLAO</name>
<keyword evidence="1" id="KW-0732">Signal</keyword>
<dbReference type="OrthoDB" id="725917at2"/>
<keyword evidence="3" id="KW-1185">Reference proteome</keyword>
<feature type="signal peptide" evidence="1">
    <location>
        <begin position="1"/>
        <end position="24"/>
    </location>
</feature>
<dbReference type="PROSITE" id="PS51257">
    <property type="entry name" value="PROKAR_LIPOPROTEIN"/>
    <property type="match status" value="1"/>
</dbReference>
<dbReference type="Gene3D" id="1.25.40.390">
    <property type="match status" value="1"/>
</dbReference>
<evidence type="ECO:0000256" key="1">
    <source>
        <dbReference type="SAM" id="SignalP"/>
    </source>
</evidence>
<dbReference type="STRING" id="739143.SAMN05216297_109173"/>
<dbReference type="EMBL" id="FOMH01000009">
    <property type="protein sequence ID" value="SFD58240.1"/>
    <property type="molecule type" value="Genomic_DNA"/>
</dbReference>
<reference evidence="3" key="1">
    <citation type="submission" date="2016-10" db="EMBL/GenBank/DDBJ databases">
        <authorList>
            <person name="Varghese N."/>
            <person name="Submissions S."/>
        </authorList>
    </citation>
    <scope>NUCLEOTIDE SEQUENCE [LARGE SCALE GENOMIC DNA]</scope>
    <source>
        <strain evidence="3">CGMCC 1.10370</strain>
    </source>
</reference>
<dbReference type="InterPro" id="IPR011990">
    <property type="entry name" value="TPR-like_helical_dom_sf"/>
</dbReference>
<organism evidence="2 3">
    <name type="scientific">Flavobacterium phragmitis</name>
    <dbReference type="NCBI Taxonomy" id="739143"/>
    <lineage>
        <taxon>Bacteria</taxon>
        <taxon>Pseudomonadati</taxon>
        <taxon>Bacteroidota</taxon>
        <taxon>Flavobacteriia</taxon>
        <taxon>Flavobacteriales</taxon>
        <taxon>Flavobacteriaceae</taxon>
        <taxon>Flavobacterium</taxon>
    </lineage>
</organism>
<sequence>MKYSFKIKTLGVALLAGSILSSCTGDFDEINKDPNSLTEDQLDASMAGPAFAYALYGGIHNGAADATGWADDQGTWGIATGILSSTFIHYLSSSYGTERNNFSGYEARGWTRFYTIAAPSLNYAFKAAEGNAEATAVLKIWKVFMYNQMVDLYGPIPYSQAGNNQGSVPYDSVESIYEDFFKLLDEANATLGASSTSTVAAFQTTDRVYQGSVDKWRIFGNSLRLRLALRISDVQPAKAKTQAEAAVAAGVMQTNDQSAYFQVSSATPNNLNMVANGWGYKMTASMESLLVGYSDPRLQKWFSPGIGGNYIGRPSGYLRGFFTDQDNEYFSSFNDDVLGLGPEPGSNPLSNSKNIEIFMASENYFSRAEGALNGWNMGGSAQSLYEQGIRLSMAQWGISDATAINNYIAGTALPSAPNVNTRFPGLVTESIPVKLPVAWSSSTADQRTQIAVQKYLAIFPESWEAFADLRRSDAKIIYQPLNTENNDAGVGKSLIKRVIYVTNEYSANRAAVEDGIVKLGGPDTGGTKLWWDTK</sequence>